<dbReference type="InterPro" id="IPR036770">
    <property type="entry name" value="Ankyrin_rpt-contain_sf"/>
</dbReference>
<gene>
    <name evidence="3" type="ORF">MtrunA17_Chr5g0410561</name>
</gene>
<feature type="repeat" description="ANK" evidence="2">
    <location>
        <begin position="92"/>
        <end position="124"/>
    </location>
</feature>
<dbReference type="EMBL" id="PSQE01000005">
    <property type="protein sequence ID" value="RHN54779.1"/>
    <property type="molecule type" value="Genomic_DNA"/>
</dbReference>
<dbReference type="SMART" id="SM00248">
    <property type="entry name" value="ANK"/>
    <property type="match status" value="3"/>
</dbReference>
<name>A0A396HN85_MEDTR</name>
<protein>
    <submittedName>
        <fullName evidence="3">Putative ankyrin repeat-containing domain-containing protein</fullName>
    </submittedName>
</protein>
<evidence type="ECO:0000313" key="4">
    <source>
        <dbReference type="Proteomes" id="UP000265566"/>
    </source>
</evidence>
<dbReference type="GO" id="GO:0005886">
    <property type="term" value="C:plasma membrane"/>
    <property type="evidence" value="ECO:0007669"/>
    <property type="project" value="UniProtKB-SubCell"/>
</dbReference>
<accession>A0A396HN85</accession>
<dbReference type="AlphaFoldDB" id="A0A396HN85"/>
<evidence type="ECO:0000256" key="2">
    <source>
        <dbReference type="PROSITE-ProRule" id="PRU00023"/>
    </source>
</evidence>
<keyword evidence="2" id="KW-0040">ANK repeat</keyword>
<comment type="caution">
    <text evidence="3">The sequence shown here is derived from an EMBL/GenBank/DDBJ whole genome shotgun (WGS) entry which is preliminary data.</text>
</comment>
<evidence type="ECO:0000256" key="1">
    <source>
        <dbReference type="ARBA" id="ARBA00004413"/>
    </source>
</evidence>
<dbReference type="PROSITE" id="PS50297">
    <property type="entry name" value="ANK_REP_REGION"/>
    <property type="match status" value="1"/>
</dbReference>
<evidence type="ECO:0000313" key="3">
    <source>
        <dbReference type="EMBL" id="RHN54779.1"/>
    </source>
</evidence>
<dbReference type="Gene3D" id="1.25.40.20">
    <property type="entry name" value="Ankyrin repeat-containing domain"/>
    <property type="match status" value="1"/>
</dbReference>
<dbReference type="SUPFAM" id="SSF48403">
    <property type="entry name" value="Ankyrin repeat"/>
    <property type="match status" value="1"/>
</dbReference>
<organism evidence="3 4">
    <name type="scientific">Medicago truncatula</name>
    <name type="common">Barrel medic</name>
    <name type="synonym">Medicago tribuloides</name>
    <dbReference type="NCBI Taxonomy" id="3880"/>
    <lineage>
        <taxon>Eukaryota</taxon>
        <taxon>Viridiplantae</taxon>
        <taxon>Streptophyta</taxon>
        <taxon>Embryophyta</taxon>
        <taxon>Tracheophyta</taxon>
        <taxon>Spermatophyta</taxon>
        <taxon>Magnoliopsida</taxon>
        <taxon>eudicotyledons</taxon>
        <taxon>Gunneridae</taxon>
        <taxon>Pentapetalae</taxon>
        <taxon>rosids</taxon>
        <taxon>fabids</taxon>
        <taxon>Fabales</taxon>
        <taxon>Fabaceae</taxon>
        <taxon>Papilionoideae</taxon>
        <taxon>50 kb inversion clade</taxon>
        <taxon>NPAAA clade</taxon>
        <taxon>Hologalegina</taxon>
        <taxon>IRL clade</taxon>
        <taxon>Trifolieae</taxon>
        <taxon>Medicago</taxon>
    </lineage>
</organism>
<dbReference type="PANTHER" id="PTHR24121">
    <property type="entry name" value="NO MECHANORECEPTOR POTENTIAL C, ISOFORM D-RELATED"/>
    <property type="match status" value="1"/>
</dbReference>
<comment type="subcellular location">
    <subcellularLocation>
        <location evidence="1">Cell membrane</location>
        <topology evidence="1">Peripheral membrane protein</topology>
        <orientation evidence="1">Cytoplasmic side</orientation>
    </subcellularLocation>
</comment>
<sequence length="217" mass="24703">MKNAKALHIIQLSCGRQIQDELCHFELAKDSWSHLSVVYGKTLKINLDKLEQDDDDIVSVKHKELFRMVGRGDPIENIKIDQDVYDDITSISARTLLHVAVNAGNLKNVEMLVREGRDEFVTKQDRHGDTALALAAYYNAKLDIVKYMVDSKMGEMLLMTHNTNEELPVHMAAGKGHKKMTTFLYSKTPGEVFKKDSRNRVLLLDRCITAELFGKRI</sequence>
<dbReference type="Pfam" id="PF12796">
    <property type="entry name" value="Ank_2"/>
    <property type="match status" value="1"/>
</dbReference>
<dbReference type="Proteomes" id="UP000265566">
    <property type="component" value="Chromosome 5"/>
</dbReference>
<reference evidence="4" key="1">
    <citation type="journal article" date="2018" name="Nat. Plants">
        <title>Whole-genome landscape of Medicago truncatula symbiotic genes.</title>
        <authorList>
            <person name="Pecrix Y."/>
            <person name="Staton S.E."/>
            <person name="Sallet E."/>
            <person name="Lelandais-Briere C."/>
            <person name="Moreau S."/>
            <person name="Carrere S."/>
            <person name="Blein T."/>
            <person name="Jardinaud M.F."/>
            <person name="Latrasse D."/>
            <person name="Zouine M."/>
            <person name="Zahm M."/>
            <person name="Kreplak J."/>
            <person name="Mayjonade B."/>
            <person name="Satge C."/>
            <person name="Perez M."/>
            <person name="Cauet S."/>
            <person name="Marande W."/>
            <person name="Chantry-Darmon C."/>
            <person name="Lopez-Roques C."/>
            <person name="Bouchez O."/>
            <person name="Berard A."/>
            <person name="Debelle F."/>
            <person name="Munos S."/>
            <person name="Bendahmane A."/>
            <person name="Berges H."/>
            <person name="Niebel A."/>
            <person name="Buitink J."/>
            <person name="Frugier F."/>
            <person name="Benhamed M."/>
            <person name="Crespi M."/>
            <person name="Gouzy J."/>
            <person name="Gamas P."/>
        </authorList>
    </citation>
    <scope>NUCLEOTIDE SEQUENCE [LARGE SCALE GENOMIC DNA]</scope>
    <source>
        <strain evidence="4">cv. Jemalong A17</strain>
    </source>
</reference>
<dbReference type="Gramene" id="rna29863">
    <property type="protein sequence ID" value="RHN54779.1"/>
    <property type="gene ID" value="gene29863"/>
</dbReference>
<dbReference type="PROSITE" id="PS50088">
    <property type="entry name" value="ANK_REPEAT"/>
    <property type="match status" value="1"/>
</dbReference>
<proteinExistence type="predicted"/>
<dbReference type="PANTHER" id="PTHR24121:SF21">
    <property type="entry name" value="ANKYRIN REPEAT FAMILY PROTEIN"/>
    <property type="match status" value="1"/>
</dbReference>
<dbReference type="InterPro" id="IPR002110">
    <property type="entry name" value="Ankyrin_rpt"/>
</dbReference>